<gene>
    <name evidence="4" type="ORF">SAMN05216490_2446</name>
</gene>
<sequence length="367" mass="41107">MEDWFSISDVDQVDTPSLVVYPQRVKYNLDLLKTHIDKVDRLRPHVKTHKCIEAALLNIEAGINKFKCATIAEAEMLGMCKAMDVLLAYQPIGPKINRLISLIKQYPDTKYSCLIDSLVSAQNINTVAVTNALSIDVYIDINVGMNRSGIHPHEAFELYEQSSKLSNLKVKGLHAYDGHIHDADFEIRIQRCNDSFAPVEELIAQLNDAGFNPITIAGGTPTFPIHAKRKDVECSPGTFIYWDEGYGKSCKEQEFLPAALVISRLVSMPDETRICVDLGHKSIASENTLDKRVVFLNAPELKPVGHSEEHLVLEAGAGHNYKIGDLLYGLPYHICPTIALYERAIIIEDKKVIGEWKTIARDRKINI</sequence>
<dbReference type="OrthoDB" id="9788869at2"/>
<dbReference type="PANTHER" id="PTHR28004">
    <property type="entry name" value="ZGC:162816-RELATED"/>
    <property type="match status" value="1"/>
</dbReference>
<dbReference type="Gene3D" id="3.20.20.10">
    <property type="entry name" value="Alanine racemase"/>
    <property type="match status" value="1"/>
</dbReference>
<evidence type="ECO:0000313" key="4">
    <source>
        <dbReference type="EMBL" id="SDT08310.1"/>
    </source>
</evidence>
<proteinExistence type="inferred from homology"/>
<evidence type="ECO:0000313" key="5">
    <source>
        <dbReference type="Proteomes" id="UP000199679"/>
    </source>
</evidence>
<feature type="domain" description="D-serine dehydratase-like" evidence="3">
    <location>
        <begin position="258"/>
        <end position="348"/>
    </location>
</feature>
<dbReference type="InterPro" id="IPR029066">
    <property type="entry name" value="PLP-binding_barrel"/>
</dbReference>
<dbReference type="GO" id="GO:0036088">
    <property type="term" value="P:D-serine catabolic process"/>
    <property type="evidence" value="ECO:0007669"/>
    <property type="project" value="TreeGrafter"/>
</dbReference>
<evidence type="ECO:0000256" key="2">
    <source>
        <dbReference type="ARBA" id="ARBA00023239"/>
    </source>
</evidence>
<dbReference type="PANTHER" id="PTHR28004:SF2">
    <property type="entry name" value="D-SERINE DEHYDRATASE"/>
    <property type="match status" value="1"/>
</dbReference>
<dbReference type="RefSeq" id="WP_091372909.1">
    <property type="nucleotide sequence ID" value="NZ_LT629740.1"/>
</dbReference>
<dbReference type="Proteomes" id="UP000199679">
    <property type="component" value="Chromosome I"/>
</dbReference>
<dbReference type="Pfam" id="PF01168">
    <property type="entry name" value="Ala_racemase_N"/>
    <property type="match status" value="1"/>
</dbReference>
<dbReference type="SUPFAM" id="SSF51419">
    <property type="entry name" value="PLP-binding barrel"/>
    <property type="match status" value="1"/>
</dbReference>
<dbReference type="InterPro" id="IPR001608">
    <property type="entry name" value="Ala_racemase_N"/>
</dbReference>
<reference evidence="4 5" key="1">
    <citation type="submission" date="2016-10" db="EMBL/GenBank/DDBJ databases">
        <authorList>
            <person name="de Groot N.N."/>
        </authorList>
    </citation>
    <scope>NUCLEOTIDE SEQUENCE [LARGE SCALE GENOMIC DNA]</scope>
    <source>
        <strain evidence="4 5">MP1X4</strain>
    </source>
</reference>
<keyword evidence="2" id="KW-0456">Lyase</keyword>
<dbReference type="GO" id="GO:0008721">
    <property type="term" value="F:D-serine ammonia-lyase activity"/>
    <property type="evidence" value="ECO:0007669"/>
    <property type="project" value="TreeGrafter"/>
</dbReference>
<dbReference type="SMART" id="SM01119">
    <property type="entry name" value="D-ser_dehydrat"/>
    <property type="match status" value="1"/>
</dbReference>
<comment type="similarity">
    <text evidence="1">Belongs to the DSD1 family.</text>
</comment>
<keyword evidence="5" id="KW-1185">Reference proteome</keyword>
<dbReference type="STRING" id="652787.SAMN05216490_2446"/>
<accession>A0A1H1XGJ3</accession>
<dbReference type="InterPro" id="IPR051466">
    <property type="entry name" value="D-amino_acid_metab_enzyme"/>
</dbReference>
<dbReference type="InterPro" id="IPR026956">
    <property type="entry name" value="D-ser_dehydrat-like_dom"/>
</dbReference>
<dbReference type="CDD" id="cd06821">
    <property type="entry name" value="PLPDE_III_D-TA"/>
    <property type="match status" value="1"/>
</dbReference>
<dbReference type="AlphaFoldDB" id="A0A1H1XGJ3"/>
<dbReference type="Gene3D" id="2.40.37.20">
    <property type="entry name" value="D-serine dehydratase-like domain"/>
    <property type="match status" value="1"/>
</dbReference>
<dbReference type="EMBL" id="LT629740">
    <property type="protein sequence ID" value="SDT08310.1"/>
    <property type="molecule type" value="Genomic_DNA"/>
</dbReference>
<protein>
    <submittedName>
        <fullName evidence="4">D-serine deaminase, pyridoxal phosphate-dependent</fullName>
    </submittedName>
</protein>
<dbReference type="InterPro" id="IPR042208">
    <property type="entry name" value="D-ser_dehydrat-like_sf"/>
</dbReference>
<name>A0A1H1XGJ3_MUCMA</name>
<dbReference type="Pfam" id="PF14031">
    <property type="entry name" value="D-ser_dehydrat"/>
    <property type="match status" value="1"/>
</dbReference>
<organism evidence="4 5">
    <name type="scientific">Mucilaginibacter mallensis</name>
    <dbReference type="NCBI Taxonomy" id="652787"/>
    <lineage>
        <taxon>Bacteria</taxon>
        <taxon>Pseudomonadati</taxon>
        <taxon>Bacteroidota</taxon>
        <taxon>Sphingobacteriia</taxon>
        <taxon>Sphingobacteriales</taxon>
        <taxon>Sphingobacteriaceae</taxon>
        <taxon>Mucilaginibacter</taxon>
    </lineage>
</organism>
<evidence type="ECO:0000256" key="1">
    <source>
        <dbReference type="ARBA" id="ARBA00005323"/>
    </source>
</evidence>
<evidence type="ECO:0000259" key="3">
    <source>
        <dbReference type="SMART" id="SM01119"/>
    </source>
</evidence>